<dbReference type="Gene3D" id="3.30.420.40">
    <property type="match status" value="1"/>
</dbReference>
<dbReference type="EC" id="3.6.1.11" evidence="2"/>
<proteinExistence type="inferred from homology"/>
<dbReference type="SUPFAM" id="SSF53067">
    <property type="entry name" value="Actin-like ATPase domain"/>
    <property type="match status" value="2"/>
</dbReference>
<dbReference type="Proteomes" id="UP000192366">
    <property type="component" value="Unassembled WGS sequence"/>
</dbReference>
<dbReference type="CDD" id="cd24056">
    <property type="entry name" value="ASKHA_NBD_MtPPX1-like"/>
    <property type="match status" value="1"/>
</dbReference>
<dbReference type="Pfam" id="PF02541">
    <property type="entry name" value="Ppx-GppA"/>
    <property type="match status" value="1"/>
</dbReference>
<dbReference type="EMBL" id="MVHJ01000038">
    <property type="protein sequence ID" value="ORA01902.1"/>
    <property type="molecule type" value="Genomic_DNA"/>
</dbReference>
<evidence type="ECO:0000256" key="3">
    <source>
        <dbReference type="ARBA" id="ARBA00022801"/>
    </source>
</evidence>
<comment type="caution">
    <text evidence="7">The sequence shown here is derived from an EMBL/GenBank/DDBJ whole genome shotgun (WGS) entry which is preliminary data.</text>
</comment>
<dbReference type="PANTHER" id="PTHR30005">
    <property type="entry name" value="EXOPOLYPHOSPHATASE"/>
    <property type="match status" value="1"/>
</dbReference>
<feature type="domain" description="Ppx/GppA phosphatase N-terminal" evidence="6">
    <location>
        <begin position="17"/>
        <end position="307"/>
    </location>
</feature>
<evidence type="ECO:0000259" key="6">
    <source>
        <dbReference type="Pfam" id="PF02541"/>
    </source>
</evidence>
<name>A0A1W9YPR7_MYCBA</name>
<protein>
    <recommendedName>
        <fullName evidence="5">Exopolyphosphatase 1</fullName>
        <ecNumber evidence="2">3.6.1.11</ecNumber>
    </recommendedName>
</protein>
<evidence type="ECO:0000256" key="5">
    <source>
        <dbReference type="ARBA" id="ARBA00070035"/>
    </source>
</evidence>
<evidence type="ECO:0000313" key="8">
    <source>
        <dbReference type="Proteomes" id="UP000192366"/>
    </source>
</evidence>
<organism evidence="7 8">
    <name type="scientific">Mycolicibacterium bacteremicum</name>
    <name type="common">Mycobacterium bacteremicum</name>
    <dbReference type="NCBI Taxonomy" id="564198"/>
    <lineage>
        <taxon>Bacteria</taxon>
        <taxon>Bacillati</taxon>
        <taxon>Actinomycetota</taxon>
        <taxon>Actinomycetes</taxon>
        <taxon>Mycobacteriales</taxon>
        <taxon>Mycobacteriaceae</taxon>
        <taxon>Mycolicibacterium</taxon>
    </lineage>
</organism>
<dbReference type="AlphaFoldDB" id="A0A1W9YPR7"/>
<keyword evidence="3" id="KW-0378">Hydrolase</keyword>
<evidence type="ECO:0000313" key="7">
    <source>
        <dbReference type="EMBL" id="ORA01902.1"/>
    </source>
</evidence>
<dbReference type="FunFam" id="3.30.420.40:FF:000138">
    <property type="entry name" value="Exopolyphosphatase 1"/>
    <property type="match status" value="1"/>
</dbReference>
<accession>A0A1W9YPR7</accession>
<dbReference type="InterPro" id="IPR050273">
    <property type="entry name" value="GppA/Ppx_hydrolase"/>
</dbReference>
<dbReference type="Gene3D" id="3.30.420.150">
    <property type="entry name" value="Exopolyphosphatase. Domain 2"/>
    <property type="match status" value="1"/>
</dbReference>
<comment type="catalytic activity">
    <reaction evidence="4">
        <text>[phosphate](n) + H2O = [phosphate](n-1) + phosphate + H(+)</text>
        <dbReference type="Rhea" id="RHEA:21528"/>
        <dbReference type="Rhea" id="RHEA-COMP:9859"/>
        <dbReference type="Rhea" id="RHEA-COMP:14279"/>
        <dbReference type="ChEBI" id="CHEBI:15377"/>
        <dbReference type="ChEBI" id="CHEBI:15378"/>
        <dbReference type="ChEBI" id="CHEBI:16838"/>
        <dbReference type="ChEBI" id="CHEBI:43474"/>
        <dbReference type="EC" id="3.6.1.11"/>
    </reaction>
</comment>
<dbReference type="STRING" id="564198.BST17_26125"/>
<evidence type="ECO:0000256" key="2">
    <source>
        <dbReference type="ARBA" id="ARBA00012451"/>
    </source>
</evidence>
<comment type="similarity">
    <text evidence="1">Belongs to the GppA/Ppx family.</text>
</comment>
<evidence type="ECO:0000256" key="1">
    <source>
        <dbReference type="ARBA" id="ARBA00007125"/>
    </source>
</evidence>
<dbReference type="FunFam" id="3.30.420.150:FF:000006">
    <property type="entry name" value="Ppx/GppA family phosphatase"/>
    <property type="match status" value="1"/>
</dbReference>
<dbReference type="PANTHER" id="PTHR30005:SF0">
    <property type="entry name" value="RETROGRADE REGULATION PROTEIN 2"/>
    <property type="match status" value="1"/>
</dbReference>
<dbReference type="GO" id="GO:0004309">
    <property type="term" value="F:exopolyphosphatase activity"/>
    <property type="evidence" value="ECO:0007669"/>
    <property type="project" value="UniProtKB-EC"/>
</dbReference>
<dbReference type="InterPro" id="IPR043129">
    <property type="entry name" value="ATPase_NBD"/>
</dbReference>
<gene>
    <name evidence="7" type="ORF">BST17_26125</name>
</gene>
<keyword evidence="8" id="KW-1185">Reference proteome</keyword>
<dbReference type="InterPro" id="IPR003695">
    <property type="entry name" value="Ppx_GppA_N"/>
</dbReference>
<sequence>MRLGVLDVGSNTVHLLVVDARRGGHPTPMSSTKAALRLAEAIDSTGKLTRKGADKLVDTVDEFAKIAASSGCAELMAFATSAVRDATNSEAVLSRVQSEAGVSLRVLSGVDESRLTFLAVRRWYGWSAGRIINIDIGGGSLELSSGVDEEPDVALSLPLGAGRLTREWLAEDPPGRRRVAMLRDWLATELSEAGSVIQEAGTPDLAVATSKTFRSLARLTGAAPSGAGPRVKRTLTASGLRQLIAFISRMTTADRAELEGVSAERAPQIVAGALVAEASMRALGVETVEICPWALREGLILRKLDSEADGTALVETIPATPKGKTR</sequence>
<reference evidence="7 8" key="1">
    <citation type="submission" date="2017-02" db="EMBL/GenBank/DDBJ databases">
        <title>The new phylogeny of genus Mycobacterium.</title>
        <authorList>
            <person name="Tortoli E."/>
            <person name="Trovato A."/>
            <person name="Cirillo D.M."/>
        </authorList>
    </citation>
    <scope>NUCLEOTIDE SEQUENCE [LARGE SCALE GENOMIC DNA]</scope>
    <source>
        <strain evidence="7 8">DSM 45578</strain>
    </source>
</reference>
<evidence type="ECO:0000256" key="4">
    <source>
        <dbReference type="ARBA" id="ARBA00047607"/>
    </source>
</evidence>
<dbReference type="RefSeq" id="WP_083061849.1">
    <property type="nucleotide sequence ID" value="NZ_JACKVM010000008.1"/>
</dbReference>